<dbReference type="InterPro" id="IPR015421">
    <property type="entry name" value="PyrdxlP-dep_Trfase_major"/>
</dbReference>
<dbReference type="GO" id="GO:0009236">
    <property type="term" value="P:cobalamin biosynthetic process"/>
    <property type="evidence" value="ECO:0007669"/>
    <property type="project" value="UniProtKB-UniPathway"/>
</dbReference>
<dbReference type="Gene3D" id="3.90.1150.10">
    <property type="entry name" value="Aspartate Aminotransferase, domain 1"/>
    <property type="match status" value="1"/>
</dbReference>
<dbReference type="GO" id="GO:0048472">
    <property type="term" value="F:threonine-phosphate decarboxylase activity"/>
    <property type="evidence" value="ECO:0007669"/>
    <property type="project" value="UniProtKB-EC"/>
</dbReference>
<reference evidence="11 12" key="1">
    <citation type="journal article" date="2020" name="Nature">
        <title>Bacterial chemolithoautotrophy via manganese oxidation.</title>
        <authorList>
            <person name="Yu H."/>
            <person name="Leadbetter J.R."/>
        </authorList>
    </citation>
    <scope>NUCLEOTIDE SEQUENCE [LARGE SCALE GENOMIC DNA]</scope>
    <source>
        <strain evidence="11 12">Mn-1</strain>
    </source>
</reference>
<keyword evidence="12" id="KW-1185">Reference proteome</keyword>
<dbReference type="RefSeq" id="WP_168063529.1">
    <property type="nucleotide sequence ID" value="NZ_VTOW01000008.1"/>
</dbReference>
<dbReference type="Pfam" id="PF00155">
    <property type="entry name" value="Aminotran_1_2"/>
    <property type="match status" value="1"/>
</dbReference>
<keyword evidence="7 11" id="KW-0456">Lyase</keyword>
<dbReference type="EC" id="4.1.1.81" evidence="4"/>
<comment type="catalytic activity">
    <reaction evidence="9">
        <text>O-phospho-L-threonine + H(+) = (R)-1-aminopropan-2-yl phosphate + CO2</text>
        <dbReference type="Rhea" id="RHEA:11492"/>
        <dbReference type="ChEBI" id="CHEBI:15378"/>
        <dbReference type="ChEBI" id="CHEBI:16526"/>
        <dbReference type="ChEBI" id="CHEBI:58563"/>
        <dbReference type="ChEBI" id="CHEBI:58675"/>
        <dbReference type="EC" id="4.1.1.81"/>
    </reaction>
</comment>
<evidence type="ECO:0000256" key="4">
    <source>
        <dbReference type="ARBA" id="ARBA00012285"/>
    </source>
</evidence>
<dbReference type="Proteomes" id="UP000534783">
    <property type="component" value="Unassembled WGS sequence"/>
</dbReference>
<dbReference type="PANTHER" id="PTHR42885:SF1">
    <property type="entry name" value="THREONINE-PHOSPHATE DECARBOXYLASE"/>
    <property type="match status" value="1"/>
</dbReference>
<keyword evidence="5" id="KW-0169">Cobalamin biosynthesis</keyword>
<evidence type="ECO:0000256" key="3">
    <source>
        <dbReference type="ARBA" id="ARBA00004953"/>
    </source>
</evidence>
<accession>A0A7X6IDB4</accession>
<evidence type="ECO:0000259" key="10">
    <source>
        <dbReference type="Pfam" id="PF00155"/>
    </source>
</evidence>
<evidence type="ECO:0000256" key="6">
    <source>
        <dbReference type="ARBA" id="ARBA00022898"/>
    </source>
</evidence>
<evidence type="ECO:0000256" key="8">
    <source>
        <dbReference type="ARBA" id="ARBA00029996"/>
    </source>
</evidence>
<proteinExistence type="predicted"/>
<dbReference type="PANTHER" id="PTHR42885">
    <property type="entry name" value="HISTIDINOL-PHOSPHATE AMINOTRANSFERASE-RELATED"/>
    <property type="match status" value="1"/>
</dbReference>
<organism evidence="11 12">
    <name type="scientific">Candidatus Manganitrophus noduliformans</name>
    <dbReference type="NCBI Taxonomy" id="2606439"/>
    <lineage>
        <taxon>Bacteria</taxon>
        <taxon>Pseudomonadati</taxon>
        <taxon>Nitrospirota</taxon>
        <taxon>Nitrospiria</taxon>
        <taxon>Candidatus Troglogloeales</taxon>
        <taxon>Candidatus Manganitrophaceae</taxon>
        <taxon>Candidatus Manganitrophus</taxon>
    </lineage>
</organism>
<evidence type="ECO:0000313" key="12">
    <source>
        <dbReference type="Proteomes" id="UP000534783"/>
    </source>
</evidence>
<dbReference type="CDD" id="cd00609">
    <property type="entry name" value="AAT_like"/>
    <property type="match status" value="1"/>
</dbReference>
<dbReference type="UniPathway" id="UPA00148"/>
<evidence type="ECO:0000256" key="9">
    <source>
        <dbReference type="ARBA" id="ARBA00048531"/>
    </source>
</evidence>
<protein>
    <recommendedName>
        <fullName evidence="4">threonine-phosphate decarboxylase</fullName>
        <ecNumber evidence="4">4.1.1.81</ecNumber>
    </recommendedName>
    <alternativeName>
        <fullName evidence="8">L-threonine-O-3-phosphate decarboxylase</fullName>
    </alternativeName>
</protein>
<evidence type="ECO:0000313" key="11">
    <source>
        <dbReference type="EMBL" id="NKE73568.1"/>
    </source>
</evidence>
<dbReference type="GO" id="GO:0030170">
    <property type="term" value="F:pyridoxal phosphate binding"/>
    <property type="evidence" value="ECO:0007669"/>
    <property type="project" value="InterPro"/>
</dbReference>
<evidence type="ECO:0000256" key="2">
    <source>
        <dbReference type="ARBA" id="ARBA00003444"/>
    </source>
</evidence>
<dbReference type="PROSITE" id="PS00105">
    <property type="entry name" value="AA_TRANSFER_CLASS_1"/>
    <property type="match status" value="1"/>
</dbReference>
<dbReference type="SUPFAM" id="SSF53383">
    <property type="entry name" value="PLP-dependent transferases"/>
    <property type="match status" value="1"/>
</dbReference>
<evidence type="ECO:0000256" key="1">
    <source>
        <dbReference type="ARBA" id="ARBA00001933"/>
    </source>
</evidence>
<keyword evidence="6" id="KW-0663">Pyridoxal phosphate</keyword>
<comment type="function">
    <text evidence="2">Decarboxylates L-threonine-O-3-phosphate to yield (R)-1-amino-2-propanol O-2-phosphate, the precursor for the linkage between the nucleotide loop and the corrin ring in cobalamin.</text>
</comment>
<gene>
    <name evidence="11" type="ORF">MNODULE_22670</name>
</gene>
<dbReference type="NCBIfam" id="TIGR01140">
    <property type="entry name" value="L_thr_O3P_dcar"/>
    <property type="match status" value="1"/>
</dbReference>
<dbReference type="AlphaFoldDB" id="A0A7X6IDB4"/>
<dbReference type="InterPro" id="IPR004838">
    <property type="entry name" value="NHTrfase_class1_PyrdxlP-BS"/>
</dbReference>
<evidence type="ECO:0000256" key="5">
    <source>
        <dbReference type="ARBA" id="ARBA00022573"/>
    </source>
</evidence>
<dbReference type="InterPro" id="IPR015424">
    <property type="entry name" value="PyrdxlP-dep_Trfase"/>
</dbReference>
<dbReference type="Gene3D" id="3.40.640.10">
    <property type="entry name" value="Type I PLP-dependent aspartate aminotransferase-like (Major domain)"/>
    <property type="match status" value="1"/>
</dbReference>
<dbReference type="EMBL" id="VTOW01000008">
    <property type="protein sequence ID" value="NKE73568.1"/>
    <property type="molecule type" value="Genomic_DNA"/>
</dbReference>
<dbReference type="InterPro" id="IPR004839">
    <property type="entry name" value="Aminotransferase_I/II_large"/>
</dbReference>
<dbReference type="InterPro" id="IPR005860">
    <property type="entry name" value="CobD"/>
</dbReference>
<comment type="pathway">
    <text evidence="3">Cofactor biosynthesis; adenosylcobalamin biosynthesis.</text>
</comment>
<comment type="caution">
    <text evidence="11">The sequence shown here is derived from an EMBL/GenBank/DDBJ whole genome shotgun (WGS) entry which is preliminary data.</text>
</comment>
<evidence type="ECO:0000256" key="7">
    <source>
        <dbReference type="ARBA" id="ARBA00023239"/>
    </source>
</evidence>
<sequence length="354" mass="40374">MDTGHGGNLASVCDLYGWRPEEILDFSASINPFGPPKKVWSTFRESFRQITTYPDPECRRLRRRIGALLSVPTDRILIGNGSTELLFLIPRALSPRFIFIFSPTYQDYEAAAQAARCRMQFAHLPPSPTVDHFNSALSHVQSKIDLVFLCNPNNPTGSGLSADAVTWLVKRHPSILFVIDEAYADFVDEENASLLSRPLPKNVIVLRSFTKIFSIPGLRLGFAVGSEKIIEKLRRFQEPWSVNGSALRVGESLLGEKAFVEQSRTRLRREKKSLFEELSRIRGLEPIPSETNFLLIRRTDRRSVEPLRRSLVREKVLIRSCGNFRGLGRSYFRVAVKREFENRKLIALLKERMP</sequence>
<feature type="domain" description="Aminotransferase class I/classII large" evidence="10">
    <location>
        <begin position="22"/>
        <end position="339"/>
    </location>
</feature>
<comment type="cofactor">
    <cofactor evidence="1">
        <name>pyridoxal 5'-phosphate</name>
        <dbReference type="ChEBI" id="CHEBI:597326"/>
    </cofactor>
</comment>
<dbReference type="InterPro" id="IPR015422">
    <property type="entry name" value="PyrdxlP-dep_Trfase_small"/>
</dbReference>
<name>A0A7X6IDB4_9BACT</name>